<feature type="transmembrane region" description="Helical" evidence="1">
    <location>
        <begin position="76"/>
        <end position="96"/>
    </location>
</feature>
<evidence type="ECO:0000256" key="1">
    <source>
        <dbReference type="SAM" id="Phobius"/>
    </source>
</evidence>
<dbReference type="RefSeq" id="WP_233696820.1">
    <property type="nucleotide sequence ID" value="NZ_JAJNBZ010000007.1"/>
</dbReference>
<evidence type="ECO:0000313" key="2">
    <source>
        <dbReference type="EMBL" id="MCE5169956.1"/>
    </source>
</evidence>
<keyword evidence="1" id="KW-1133">Transmembrane helix</keyword>
<proteinExistence type="predicted"/>
<comment type="caution">
    <text evidence="2">The sequence shown here is derived from an EMBL/GenBank/DDBJ whole genome shotgun (WGS) entry which is preliminary data.</text>
</comment>
<reference evidence="2 3" key="1">
    <citation type="submission" date="2021-11" db="EMBL/GenBank/DDBJ databases">
        <title>Draft genome sequence of Paenibacillus profundus YoMME, a new Gram-positive bacteria with exoelectrogenic properties.</title>
        <authorList>
            <person name="Hubenova Y."/>
            <person name="Hubenova E."/>
            <person name="Manasiev Y."/>
            <person name="Peykov S."/>
            <person name="Mitov M."/>
        </authorList>
    </citation>
    <scope>NUCLEOTIDE SEQUENCE [LARGE SCALE GENOMIC DNA]</scope>
    <source>
        <strain evidence="2 3">YoMME</strain>
    </source>
</reference>
<dbReference type="InterPro" id="IPR035167">
    <property type="entry name" value="DUF5316"/>
</dbReference>
<gene>
    <name evidence="2" type="ORF">LQV63_11610</name>
</gene>
<feature type="transmembrane region" description="Helical" evidence="1">
    <location>
        <begin position="7"/>
        <end position="25"/>
    </location>
</feature>
<dbReference type="Proteomes" id="UP001199916">
    <property type="component" value="Unassembled WGS sequence"/>
</dbReference>
<dbReference type="Pfam" id="PF17247">
    <property type="entry name" value="DUF5316"/>
    <property type="match status" value="1"/>
</dbReference>
<sequence>MAKRINLGLLIVIVTAIYCLIWGNLHQMFVGSGSIGLGLWAIAGLLSGTFSDANYQRFNQEYDTAEDEQRRLRLNVTLWLLGLPSIIAALILYISVYR</sequence>
<evidence type="ECO:0000313" key="3">
    <source>
        <dbReference type="Proteomes" id="UP001199916"/>
    </source>
</evidence>
<keyword evidence="3" id="KW-1185">Reference proteome</keyword>
<dbReference type="EMBL" id="JAJNBZ010000007">
    <property type="protein sequence ID" value="MCE5169956.1"/>
    <property type="molecule type" value="Genomic_DNA"/>
</dbReference>
<keyword evidence="1" id="KW-0472">Membrane</keyword>
<accession>A0ABS8YHZ4</accession>
<name>A0ABS8YHZ4_9BACL</name>
<organism evidence="2 3">
    <name type="scientific">Paenibacillus profundus</name>
    <dbReference type="NCBI Taxonomy" id="1173085"/>
    <lineage>
        <taxon>Bacteria</taxon>
        <taxon>Bacillati</taxon>
        <taxon>Bacillota</taxon>
        <taxon>Bacilli</taxon>
        <taxon>Bacillales</taxon>
        <taxon>Paenibacillaceae</taxon>
        <taxon>Paenibacillus</taxon>
    </lineage>
</organism>
<keyword evidence="1" id="KW-0812">Transmembrane</keyword>
<feature type="transmembrane region" description="Helical" evidence="1">
    <location>
        <begin position="37"/>
        <end position="55"/>
    </location>
</feature>
<protein>
    <submittedName>
        <fullName evidence="2">DUF5316 domain-containing protein</fullName>
    </submittedName>
</protein>